<keyword evidence="3" id="KW-1185">Reference proteome</keyword>
<comment type="caution">
    <text evidence="2">The sequence shown here is derived from an EMBL/GenBank/DDBJ whole genome shotgun (WGS) entry which is preliminary data.</text>
</comment>
<reference evidence="2 3" key="1">
    <citation type="submission" date="2024-06" db="EMBL/GenBank/DDBJ databases">
        <title>The Natural Products Discovery Center: Release of the First 8490 Sequenced Strains for Exploring Actinobacteria Biosynthetic Diversity.</title>
        <authorList>
            <person name="Kalkreuter E."/>
            <person name="Kautsar S.A."/>
            <person name="Yang D."/>
            <person name="Bader C.D."/>
            <person name="Teijaro C.N."/>
            <person name="Fluegel L."/>
            <person name="Davis C.M."/>
            <person name="Simpson J.R."/>
            <person name="Lauterbach L."/>
            <person name="Steele A.D."/>
            <person name="Gui C."/>
            <person name="Meng S."/>
            <person name="Li G."/>
            <person name="Viehrig K."/>
            <person name="Ye F."/>
            <person name="Su P."/>
            <person name="Kiefer A.F."/>
            <person name="Nichols A."/>
            <person name="Cepeda A.J."/>
            <person name="Yan W."/>
            <person name="Fan B."/>
            <person name="Jiang Y."/>
            <person name="Adhikari A."/>
            <person name="Zheng C.-J."/>
            <person name="Schuster L."/>
            <person name="Cowan T.M."/>
            <person name="Smanski M.J."/>
            <person name="Chevrette M.G."/>
            <person name="De Carvalho L.P.S."/>
            <person name="Shen B."/>
        </authorList>
    </citation>
    <scope>NUCLEOTIDE SEQUENCE [LARGE SCALE GENOMIC DNA]</scope>
    <source>
        <strain evidence="2 3">NPDC001615</strain>
    </source>
</reference>
<accession>A0ABV1T5M0</accession>
<proteinExistence type="predicted"/>
<feature type="domain" description="DUF6891" evidence="1">
    <location>
        <begin position="123"/>
        <end position="307"/>
    </location>
</feature>
<dbReference type="EMBL" id="JBEOZY010000053">
    <property type="protein sequence ID" value="MER6168979.1"/>
    <property type="molecule type" value="Genomic_DNA"/>
</dbReference>
<organism evidence="2 3">
    <name type="scientific">Streptomyces violaceorubidus</name>
    <dbReference type="NCBI Taxonomy" id="284042"/>
    <lineage>
        <taxon>Bacteria</taxon>
        <taxon>Bacillati</taxon>
        <taxon>Actinomycetota</taxon>
        <taxon>Actinomycetes</taxon>
        <taxon>Kitasatosporales</taxon>
        <taxon>Streptomycetaceae</taxon>
        <taxon>Streptomyces</taxon>
    </lineage>
</organism>
<dbReference type="InterPro" id="IPR054186">
    <property type="entry name" value="DUF6891"/>
</dbReference>
<dbReference type="RefSeq" id="WP_352150202.1">
    <property type="nucleotide sequence ID" value="NZ_JBEOZY010000053.1"/>
</dbReference>
<dbReference type="Pfam" id="PF21831">
    <property type="entry name" value="DUF6891"/>
    <property type="match status" value="1"/>
</dbReference>
<protein>
    <recommendedName>
        <fullName evidence="1">DUF6891 domain-containing protein</fullName>
    </recommendedName>
</protein>
<sequence length="309" mass="33959">MEIDGVLALRVETESGRTHTRIGAARLRELVTRIGDAGDRFLVVQRIPDIPDVFAQVWHEDGGEYRLEYRAAADAFFGADFDDPRRVAALLTGWARQEPGWEAGVAWEPIPLPPREEVPDLPDEVREQVERRVREQLRCGYDGRGTLSEIAEEHLVGGEYGDRPVSAAQARQLVDRLWLERLAEQAAWGEESTDPDRLSRVFRALDAAGVTARENFACCRGCGLAEIGAEREGARGFVFFHRQSTGAAAEGHGLVLHYGGFDGSEETTTAVGHEVVAAFAGSGLSTQWDGDPGKAITVTPLNWRKRLVG</sequence>
<evidence type="ECO:0000259" key="1">
    <source>
        <dbReference type="Pfam" id="PF21831"/>
    </source>
</evidence>
<evidence type="ECO:0000313" key="2">
    <source>
        <dbReference type="EMBL" id="MER6168979.1"/>
    </source>
</evidence>
<gene>
    <name evidence="2" type="ORF">ABT188_31215</name>
</gene>
<dbReference type="Proteomes" id="UP001496720">
    <property type="component" value="Unassembled WGS sequence"/>
</dbReference>
<name>A0ABV1T5M0_9ACTN</name>
<evidence type="ECO:0000313" key="3">
    <source>
        <dbReference type="Proteomes" id="UP001496720"/>
    </source>
</evidence>